<keyword evidence="4 8" id="KW-0812">Transmembrane</keyword>
<feature type="transmembrane region" description="Helical" evidence="8">
    <location>
        <begin position="387"/>
        <end position="412"/>
    </location>
</feature>
<keyword evidence="12" id="KW-1185">Reference proteome</keyword>
<dbReference type="EMBL" id="CAJVPI010000115">
    <property type="protein sequence ID" value="CAG8482927.1"/>
    <property type="molecule type" value="Genomic_DNA"/>
</dbReference>
<dbReference type="OrthoDB" id="434240at2759"/>
<proteinExistence type="inferred from homology"/>
<keyword evidence="6 8" id="KW-0534">Nitrate assimilation</keyword>
<keyword evidence="5 8" id="KW-1133">Transmembrane helix</keyword>
<dbReference type="GO" id="GO:0005886">
    <property type="term" value="C:plasma membrane"/>
    <property type="evidence" value="ECO:0007669"/>
    <property type="project" value="UniProtKB-SubCell"/>
</dbReference>
<dbReference type="GO" id="GO:0042128">
    <property type="term" value="P:nitrate assimilation"/>
    <property type="evidence" value="ECO:0007669"/>
    <property type="project" value="UniProtKB-UniRule"/>
</dbReference>
<dbReference type="InterPro" id="IPR011701">
    <property type="entry name" value="MFS"/>
</dbReference>
<feature type="transmembrane region" description="Helical" evidence="8">
    <location>
        <begin position="450"/>
        <end position="469"/>
    </location>
</feature>
<gene>
    <name evidence="11" type="ORF">PBRASI_LOCUS1682</name>
</gene>
<feature type="transmembrane region" description="Helical" evidence="8">
    <location>
        <begin position="170"/>
        <end position="190"/>
    </location>
</feature>
<dbReference type="SUPFAM" id="SSF103473">
    <property type="entry name" value="MFS general substrate transporter"/>
    <property type="match status" value="1"/>
</dbReference>
<dbReference type="InterPro" id="IPR004737">
    <property type="entry name" value="NO3_transporter_NarK/NarU-like"/>
</dbReference>
<evidence type="ECO:0000256" key="6">
    <source>
        <dbReference type="ARBA" id="ARBA00023063"/>
    </source>
</evidence>
<dbReference type="AlphaFoldDB" id="A0A9N8WCV5"/>
<evidence type="ECO:0000256" key="5">
    <source>
        <dbReference type="ARBA" id="ARBA00022989"/>
    </source>
</evidence>
<dbReference type="Pfam" id="PF07690">
    <property type="entry name" value="MFS_1"/>
    <property type="match status" value="1"/>
</dbReference>
<dbReference type="PROSITE" id="PS50850">
    <property type="entry name" value="MFS"/>
    <property type="match status" value="1"/>
</dbReference>
<dbReference type="PANTHER" id="PTHR23515">
    <property type="entry name" value="HIGH-AFFINITY NITRATE TRANSPORTER 2.3"/>
    <property type="match status" value="1"/>
</dbReference>
<dbReference type="NCBIfam" id="TIGR00886">
    <property type="entry name" value="2A0108"/>
    <property type="match status" value="1"/>
</dbReference>
<evidence type="ECO:0000256" key="8">
    <source>
        <dbReference type="RuleBase" id="RU366033"/>
    </source>
</evidence>
<keyword evidence="7 8" id="KW-0472">Membrane</keyword>
<dbReference type="InterPro" id="IPR020846">
    <property type="entry name" value="MFS_dom"/>
</dbReference>
<dbReference type="Proteomes" id="UP000789739">
    <property type="component" value="Unassembled WGS sequence"/>
</dbReference>
<feature type="transmembrane region" description="Helical" evidence="8">
    <location>
        <begin position="360"/>
        <end position="381"/>
    </location>
</feature>
<feature type="region of interest" description="Disordered" evidence="9">
    <location>
        <begin position="1"/>
        <end position="21"/>
    </location>
</feature>
<name>A0A9N8WCV5_9GLOM</name>
<accession>A0A9N8WCV5</accession>
<feature type="transmembrane region" description="Helical" evidence="8">
    <location>
        <begin position="43"/>
        <end position="62"/>
    </location>
</feature>
<evidence type="ECO:0000259" key="10">
    <source>
        <dbReference type="PROSITE" id="PS50850"/>
    </source>
</evidence>
<evidence type="ECO:0000256" key="2">
    <source>
        <dbReference type="ARBA" id="ARBA00008432"/>
    </source>
</evidence>
<keyword evidence="3 8" id="KW-0813">Transport</keyword>
<feature type="transmembrane region" description="Helical" evidence="8">
    <location>
        <begin position="419"/>
        <end position="438"/>
    </location>
</feature>
<dbReference type="CDD" id="cd17341">
    <property type="entry name" value="MFS_NRT2_like"/>
    <property type="match status" value="1"/>
</dbReference>
<evidence type="ECO:0000256" key="4">
    <source>
        <dbReference type="ARBA" id="ARBA00022692"/>
    </source>
</evidence>
<feature type="transmembrane region" description="Helical" evidence="8">
    <location>
        <begin position="130"/>
        <end position="150"/>
    </location>
</feature>
<evidence type="ECO:0000313" key="11">
    <source>
        <dbReference type="EMBL" id="CAG8482927.1"/>
    </source>
</evidence>
<dbReference type="InterPro" id="IPR044772">
    <property type="entry name" value="NO3_transporter"/>
</dbReference>
<feature type="transmembrane region" description="Helical" evidence="8">
    <location>
        <begin position="279"/>
        <end position="302"/>
    </location>
</feature>
<dbReference type="GO" id="GO:0015113">
    <property type="term" value="F:nitrite transmembrane transporter activity"/>
    <property type="evidence" value="ECO:0007669"/>
    <property type="project" value="InterPro"/>
</dbReference>
<evidence type="ECO:0000256" key="1">
    <source>
        <dbReference type="ARBA" id="ARBA00004141"/>
    </source>
</evidence>
<sequence>MSKALGKLFGNPRNPLPTNPATQKAERLNLIKFSRPHMRSFHFAWLGFLTAFTGWFAVAPLAPTIKKDLKLNPFQFNDSNIISVSSTIAFRILVGPLCDAIGPRKVMATLLLVGSIPVGLTGLANDREGLMIARFFVGILGATFVPCQFWTMQMFDSNVVGSANAIAGGWGNMGAGITYLLMPVIMQWFVDGGRSTHDAWRLTLVVPACLLIVVGIACLLFTDDCPEGKWKNRGKLVEEEKIVEVHDAGDVDKEKKATTIEPANKQSTATAPPTSKLRAFYIALSNPNVWVLMVMYSCTFGVELAVDNVLADFLFNHFHLTQKTAGLIGSLFGLMNLFSRATGGFLSDFASSRLGIRGRLLVQLLIMFFGGLFLFLFKFAVTTLTGAIIVLVIFSYFVQAGCGSSFGIVPFVNPAVSGAISGLVGAGGNIGGLIFTIIFKKYSEDTPTAFMVIGCVVMTVAFTAFTLKVDGMRLASFRKS</sequence>
<keyword evidence="8" id="KW-1003">Cell membrane</keyword>
<evidence type="ECO:0000256" key="3">
    <source>
        <dbReference type="ARBA" id="ARBA00022448"/>
    </source>
</evidence>
<dbReference type="GO" id="GO:0015112">
    <property type="term" value="F:nitrate transmembrane transporter activity"/>
    <property type="evidence" value="ECO:0007669"/>
    <property type="project" value="UniProtKB-UniRule"/>
</dbReference>
<organism evidence="11 12">
    <name type="scientific">Paraglomus brasilianum</name>
    <dbReference type="NCBI Taxonomy" id="144538"/>
    <lineage>
        <taxon>Eukaryota</taxon>
        <taxon>Fungi</taxon>
        <taxon>Fungi incertae sedis</taxon>
        <taxon>Mucoromycota</taxon>
        <taxon>Glomeromycotina</taxon>
        <taxon>Glomeromycetes</taxon>
        <taxon>Paraglomerales</taxon>
        <taxon>Paraglomeraceae</taxon>
        <taxon>Paraglomus</taxon>
    </lineage>
</organism>
<evidence type="ECO:0000256" key="7">
    <source>
        <dbReference type="ARBA" id="ARBA00023136"/>
    </source>
</evidence>
<protein>
    <recommendedName>
        <fullName evidence="8">Nitrate/nitrite transporter</fullName>
    </recommendedName>
</protein>
<evidence type="ECO:0000256" key="9">
    <source>
        <dbReference type="SAM" id="MobiDB-lite"/>
    </source>
</evidence>
<dbReference type="InterPro" id="IPR036259">
    <property type="entry name" value="MFS_trans_sf"/>
</dbReference>
<feature type="transmembrane region" description="Helical" evidence="8">
    <location>
        <begin position="202"/>
        <end position="222"/>
    </location>
</feature>
<comment type="caution">
    <text evidence="11">The sequence shown here is derived from an EMBL/GenBank/DDBJ whole genome shotgun (WGS) entry which is preliminary data.</text>
</comment>
<feature type="transmembrane region" description="Helical" evidence="8">
    <location>
        <begin position="322"/>
        <end position="339"/>
    </location>
</feature>
<comment type="similarity">
    <text evidence="2 8">Belongs to the major facilitator superfamily. Nitrate/nitrite porter (TC 2.A.1.8) family.</text>
</comment>
<comment type="subcellular location">
    <subcellularLocation>
        <location evidence="8">Cell membrane</location>
        <topology evidence="8">Multi-pass membrane protein</topology>
    </subcellularLocation>
    <subcellularLocation>
        <location evidence="1">Membrane</location>
        <topology evidence="1">Multi-pass membrane protein</topology>
    </subcellularLocation>
</comment>
<reference evidence="11" key="1">
    <citation type="submission" date="2021-06" db="EMBL/GenBank/DDBJ databases">
        <authorList>
            <person name="Kallberg Y."/>
            <person name="Tangrot J."/>
            <person name="Rosling A."/>
        </authorList>
    </citation>
    <scope>NUCLEOTIDE SEQUENCE</scope>
    <source>
        <strain evidence="11">BR232B</strain>
    </source>
</reference>
<evidence type="ECO:0000313" key="12">
    <source>
        <dbReference type="Proteomes" id="UP000789739"/>
    </source>
</evidence>
<feature type="domain" description="Major facilitator superfamily (MFS) profile" evidence="10">
    <location>
        <begin position="40"/>
        <end position="472"/>
    </location>
</feature>
<dbReference type="Gene3D" id="1.20.1250.20">
    <property type="entry name" value="MFS general substrate transporter like domains"/>
    <property type="match status" value="2"/>
</dbReference>